<dbReference type="GO" id="GO:0016989">
    <property type="term" value="F:sigma factor antagonist activity"/>
    <property type="evidence" value="ECO:0007669"/>
    <property type="project" value="TreeGrafter"/>
</dbReference>
<feature type="transmembrane region" description="Helical" evidence="1">
    <location>
        <begin position="95"/>
        <end position="114"/>
    </location>
</feature>
<name>A0A7W6K6L8_9HYPH</name>
<gene>
    <name evidence="4" type="ORF">GGQ66_003783</name>
</gene>
<dbReference type="Gene3D" id="2.60.120.1440">
    <property type="match status" value="1"/>
</dbReference>
<organism evidence="4 5">
    <name type="scientific">Allorhizobium borbori</name>
    <dbReference type="NCBI Taxonomy" id="485907"/>
    <lineage>
        <taxon>Bacteria</taxon>
        <taxon>Pseudomonadati</taxon>
        <taxon>Pseudomonadota</taxon>
        <taxon>Alphaproteobacteria</taxon>
        <taxon>Hyphomicrobiales</taxon>
        <taxon>Rhizobiaceae</taxon>
        <taxon>Rhizobium/Agrobacterium group</taxon>
        <taxon>Allorhizobium</taxon>
    </lineage>
</organism>
<feature type="domain" description="FecR N-terminal" evidence="3">
    <location>
        <begin position="17"/>
        <end position="57"/>
    </location>
</feature>
<dbReference type="InterPro" id="IPR032623">
    <property type="entry name" value="FecR_N"/>
</dbReference>
<dbReference type="Pfam" id="PF04773">
    <property type="entry name" value="FecR"/>
    <property type="match status" value="1"/>
</dbReference>
<keyword evidence="1" id="KW-0472">Membrane</keyword>
<dbReference type="Pfam" id="PF16220">
    <property type="entry name" value="DUF4880"/>
    <property type="match status" value="1"/>
</dbReference>
<dbReference type="EMBL" id="JACIDU010000018">
    <property type="protein sequence ID" value="MBB4105196.1"/>
    <property type="molecule type" value="Genomic_DNA"/>
</dbReference>
<dbReference type="InterPro" id="IPR012373">
    <property type="entry name" value="Ferrdict_sens_TM"/>
</dbReference>
<accession>A0A7W6K6L8</accession>
<feature type="domain" description="FecR protein" evidence="2">
    <location>
        <begin position="126"/>
        <end position="215"/>
    </location>
</feature>
<dbReference type="InterPro" id="IPR006860">
    <property type="entry name" value="FecR"/>
</dbReference>
<keyword evidence="5" id="KW-1185">Reference proteome</keyword>
<reference evidence="4 5" key="1">
    <citation type="submission" date="2020-08" db="EMBL/GenBank/DDBJ databases">
        <title>Genomic Encyclopedia of Type Strains, Phase IV (KMG-IV): sequencing the most valuable type-strain genomes for metagenomic binning, comparative biology and taxonomic classification.</title>
        <authorList>
            <person name="Goeker M."/>
        </authorList>
    </citation>
    <scope>NUCLEOTIDE SEQUENCE [LARGE SCALE GENOMIC DNA]</scope>
    <source>
        <strain evidence="4 5">DSM 26385</strain>
    </source>
</reference>
<protein>
    <submittedName>
        <fullName evidence="4">Transmembrane sensor</fullName>
    </submittedName>
</protein>
<evidence type="ECO:0000256" key="1">
    <source>
        <dbReference type="SAM" id="Phobius"/>
    </source>
</evidence>
<evidence type="ECO:0000259" key="2">
    <source>
        <dbReference type="Pfam" id="PF04773"/>
    </source>
</evidence>
<dbReference type="Proteomes" id="UP000584824">
    <property type="component" value="Unassembled WGS sequence"/>
</dbReference>
<dbReference type="RefSeq" id="WP_183794463.1">
    <property type="nucleotide sequence ID" value="NZ_JACIDU010000018.1"/>
</dbReference>
<dbReference type="AlphaFoldDB" id="A0A7W6K6L8"/>
<evidence type="ECO:0000313" key="5">
    <source>
        <dbReference type="Proteomes" id="UP000584824"/>
    </source>
</evidence>
<proteinExistence type="predicted"/>
<comment type="caution">
    <text evidence="4">The sequence shown here is derived from an EMBL/GenBank/DDBJ whole genome shotgun (WGS) entry which is preliminary data.</text>
</comment>
<evidence type="ECO:0000313" key="4">
    <source>
        <dbReference type="EMBL" id="MBB4105196.1"/>
    </source>
</evidence>
<keyword evidence="1" id="KW-1133">Transmembrane helix</keyword>
<dbReference type="Gene3D" id="3.55.50.30">
    <property type="match status" value="1"/>
</dbReference>
<dbReference type="PIRSF" id="PIRSF018266">
    <property type="entry name" value="FecR"/>
    <property type="match status" value="1"/>
</dbReference>
<sequence length="331" mass="36284">MADNKKADDKRSGVEAEAIAWFTRMNGKPSRTDRNHFKTWLKADPIHERAYDELRALWSSAGGPGADVAREEEQALSRHLENVRRMRETKTSGKTGGIVGLCLCAFLAGSWIWLERPTLLQDWQADYVSARGERRLIDLQDGSTVLLDADTAIDVDLGASERRVRLLRGTAFFTVTHSDIPFVVKAGDGEARVLGTTFDVAMHDDGVSVVLENGSLQVTGATASQRVVLAPGEGVAYRASGMGKPEKVDLEESAAWHEGRFVFNNARLGDVLRQIERYRLGRIVVLSGTLAERRVSGSFSIDNPHAALASVQSLVGFKMNEVAGRLVIVRP</sequence>
<dbReference type="PANTHER" id="PTHR30273:SF2">
    <property type="entry name" value="PROTEIN FECR"/>
    <property type="match status" value="1"/>
</dbReference>
<keyword evidence="1 4" id="KW-0812">Transmembrane</keyword>
<evidence type="ECO:0000259" key="3">
    <source>
        <dbReference type="Pfam" id="PF16220"/>
    </source>
</evidence>
<dbReference type="PANTHER" id="PTHR30273">
    <property type="entry name" value="PERIPLASMIC SIGNAL SENSOR AND SIGMA FACTOR ACTIVATOR FECR-RELATED"/>
    <property type="match status" value="1"/>
</dbReference>